<dbReference type="AlphaFoldDB" id="A0A852WEZ2"/>
<dbReference type="EMBL" id="JACCAB010000001">
    <property type="protein sequence ID" value="NYG07578.1"/>
    <property type="molecule type" value="Genomic_DNA"/>
</dbReference>
<reference evidence="2 3" key="1">
    <citation type="submission" date="2020-07" db="EMBL/GenBank/DDBJ databases">
        <title>Sequencing the genomes of 1000 actinobacteria strains.</title>
        <authorList>
            <person name="Klenk H.-P."/>
        </authorList>
    </citation>
    <scope>NUCLEOTIDE SEQUENCE [LARGE SCALE GENOMIC DNA]</scope>
    <source>
        <strain evidence="2 3">DSM 23987</strain>
    </source>
</reference>
<gene>
    <name evidence="2" type="ORF">BJ986_002065</name>
</gene>
<protein>
    <submittedName>
        <fullName evidence="2">Uncharacterized protein</fullName>
    </submittedName>
</protein>
<accession>A0A852WEZ2</accession>
<sequence length="101" mass="10289">MKKMHATVLAVGLTAGAAIAAAPGAEAAGCGSYRPTLQYAYASCSGILDTGYIRVEASVCNASGCRTQFGPYVSKAGGSRSEIRVGTGYSLTNVTYRIASN</sequence>
<evidence type="ECO:0000256" key="1">
    <source>
        <dbReference type="SAM" id="SignalP"/>
    </source>
</evidence>
<evidence type="ECO:0000313" key="3">
    <source>
        <dbReference type="Proteomes" id="UP000573599"/>
    </source>
</evidence>
<keyword evidence="1" id="KW-0732">Signal</keyword>
<comment type="caution">
    <text evidence="2">The sequence shown here is derived from an EMBL/GenBank/DDBJ whole genome shotgun (WGS) entry which is preliminary data.</text>
</comment>
<feature type="signal peptide" evidence="1">
    <location>
        <begin position="1"/>
        <end position="20"/>
    </location>
</feature>
<evidence type="ECO:0000313" key="2">
    <source>
        <dbReference type="EMBL" id="NYG07578.1"/>
    </source>
</evidence>
<organism evidence="2 3">
    <name type="scientific">Pedococcus badiiscoriae</name>
    <dbReference type="NCBI Taxonomy" id="642776"/>
    <lineage>
        <taxon>Bacteria</taxon>
        <taxon>Bacillati</taxon>
        <taxon>Actinomycetota</taxon>
        <taxon>Actinomycetes</taxon>
        <taxon>Micrococcales</taxon>
        <taxon>Intrasporangiaceae</taxon>
        <taxon>Pedococcus</taxon>
    </lineage>
</organism>
<dbReference type="RefSeq" id="WP_179421911.1">
    <property type="nucleotide sequence ID" value="NZ_JACCAB010000001.1"/>
</dbReference>
<feature type="chain" id="PRO_5038692146" evidence="1">
    <location>
        <begin position="21"/>
        <end position="101"/>
    </location>
</feature>
<proteinExistence type="predicted"/>
<name>A0A852WEZ2_9MICO</name>
<keyword evidence="3" id="KW-1185">Reference proteome</keyword>
<dbReference type="Proteomes" id="UP000573599">
    <property type="component" value="Unassembled WGS sequence"/>
</dbReference>